<dbReference type="AlphaFoldDB" id="A0A6J1QR40"/>
<feature type="region of interest" description="Disordered" evidence="1">
    <location>
        <begin position="107"/>
        <end position="137"/>
    </location>
</feature>
<gene>
    <name evidence="3" type="primary">LOC112462715</name>
</gene>
<reference evidence="3" key="1">
    <citation type="submission" date="2025-08" db="UniProtKB">
        <authorList>
            <consortium name="RefSeq"/>
        </authorList>
    </citation>
    <scope>IDENTIFICATION</scope>
    <source>
        <tissue evidence="3">Whole body</tissue>
    </source>
</reference>
<proteinExistence type="predicted"/>
<protein>
    <submittedName>
        <fullName evidence="3">Uncharacterized protein LOC112462715</fullName>
    </submittedName>
</protein>
<evidence type="ECO:0000256" key="1">
    <source>
        <dbReference type="SAM" id="MobiDB-lite"/>
    </source>
</evidence>
<dbReference type="GeneID" id="112462715"/>
<evidence type="ECO:0000313" key="3">
    <source>
        <dbReference type="RefSeq" id="XP_024884403.1"/>
    </source>
</evidence>
<accession>A0A6J1QR40</accession>
<dbReference type="RefSeq" id="XP_024884403.1">
    <property type="nucleotide sequence ID" value="XM_025028635.1"/>
</dbReference>
<dbReference type="Proteomes" id="UP000504618">
    <property type="component" value="Unplaced"/>
</dbReference>
<name>A0A6J1QR40_9HYME</name>
<organism evidence="2 3">
    <name type="scientific">Temnothorax curvispinosus</name>
    <dbReference type="NCBI Taxonomy" id="300111"/>
    <lineage>
        <taxon>Eukaryota</taxon>
        <taxon>Metazoa</taxon>
        <taxon>Ecdysozoa</taxon>
        <taxon>Arthropoda</taxon>
        <taxon>Hexapoda</taxon>
        <taxon>Insecta</taxon>
        <taxon>Pterygota</taxon>
        <taxon>Neoptera</taxon>
        <taxon>Endopterygota</taxon>
        <taxon>Hymenoptera</taxon>
        <taxon>Apocrita</taxon>
        <taxon>Aculeata</taxon>
        <taxon>Formicoidea</taxon>
        <taxon>Formicidae</taxon>
        <taxon>Myrmicinae</taxon>
        <taxon>Temnothorax</taxon>
    </lineage>
</organism>
<sequence>MPMGRDAGDRTRVNKIRVATRAVGGRSRLSCRLMRTGRNRICQKMTSIYAIVYIDAETFETSKFSIHGLGSHPRKIKRQGAPFYGRRWLDATNFGITVTVYHGKSGRFSARDSTRGDSSQIPRNYRRKRAAESPPRPSLLFLL</sequence>
<keyword evidence="2" id="KW-1185">Reference proteome</keyword>
<evidence type="ECO:0000313" key="2">
    <source>
        <dbReference type="Proteomes" id="UP000504618"/>
    </source>
</evidence>